<dbReference type="Proteomes" id="UP000074561">
    <property type="component" value="Chromosome"/>
</dbReference>
<evidence type="ECO:0000313" key="1">
    <source>
        <dbReference type="EMBL" id="AMP06967.1"/>
    </source>
</evidence>
<gene>
    <name evidence="1" type="ORF">CPter91_4668</name>
</gene>
<dbReference type="KEGG" id="cpra:CPter91_4668"/>
<dbReference type="AlphaFoldDB" id="A0A127QA79"/>
<organism evidence="1 2">
    <name type="scientific">Collimonas pratensis</name>
    <dbReference type="NCBI Taxonomy" id="279113"/>
    <lineage>
        <taxon>Bacteria</taxon>
        <taxon>Pseudomonadati</taxon>
        <taxon>Pseudomonadota</taxon>
        <taxon>Betaproteobacteria</taxon>
        <taxon>Burkholderiales</taxon>
        <taxon>Oxalobacteraceae</taxon>
        <taxon>Collimonas</taxon>
    </lineage>
</organism>
<evidence type="ECO:0000313" key="2">
    <source>
        <dbReference type="Proteomes" id="UP000074561"/>
    </source>
</evidence>
<dbReference type="EMBL" id="CP013234">
    <property type="protein sequence ID" value="AMP06967.1"/>
    <property type="molecule type" value="Genomic_DNA"/>
</dbReference>
<reference evidence="1 2" key="1">
    <citation type="submission" date="2015-11" db="EMBL/GenBank/DDBJ databases">
        <title>Exploring the genomic traits of fungus-feeding bacterial genus Collimonas.</title>
        <authorList>
            <person name="Song C."/>
            <person name="Schmidt R."/>
            <person name="de Jager V."/>
            <person name="Krzyzanowska D."/>
            <person name="Jongedijk E."/>
            <person name="Cankar K."/>
            <person name="Beekwilder J."/>
            <person name="van Veen A."/>
            <person name="de Boer W."/>
            <person name="van Veen J.A."/>
            <person name="Garbeva P."/>
        </authorList>
    </citation>
    <scope>NUCLEOTIDE SEQUENCE [LARGE SCALE GENOMIC DNA]</scope>
    <source>
        <strain evidence="1 2">Ter91</strain>
    </source>
</reference>
<name>A0A127QA79_9BURK</name>
<protein>
    <submittedName>
        <fullName evidence="1">Uncharacterized protein</fullName>
    </submittedName>
</protein>
<accession>A0A127QA79</accession>
<sequence length="50" mass="5462">MQKTPYRPILDIKSSLLQTVYAINDCTGTGFDTVPLCPPPLANFRLPGPT</sequence>
<proteinExistence type="predicted"/>